<dbReference type="RefSeq" id="WP_141611051.1">
    <property type="nucleotide sequence ID" value="NZ_VIGC02000021.1"/>
</dbReference>
<dbReference type="PANTHER" id="PTHR34580:SF1">
    <property type="entry name" value="PROTEIN PAFC"/>
    <property type="match status" value="1"/>
</dbReference>
<organism evidence="3 4">
    <name type="scientific">Litorilinea aerophila</name>
    <dbReference type="NCBI Taxonomy" id="1204385"/>
    <lineage>
        <taxon>Bacteria</taxon>
        <taxon>Bacillati</taxon>
        <taxon>Chloroflexota</taxon>
        <taxon>Caldilineae</taxon>
        <taxon>Caldilineales</taxon>
        <taxon>Caldilineaceae</taxon>
        <taxon>Litorilinea</taxon>
    </lineage>
</organism>
<dbReference type="InterPro" id="IPR026881">
    <property type="entry name" value="WYL_dom"/>
</dbReference>
<keyword evidence="4" id="KW-1185">Reference proteome</keyword>
<protein>
    <submittedName>
        <fullName evidence="3">WYL domain-containing protein</fullName>
    </submittedName>
</protein>
<gene>
    <name evidence="3" type="ORF">FKZ61_15460</name>
</gene>
<dbReference type="EMBL" id="VIGC01000021">
    <property type="protein sequence ID" value="TQE94659.1"/>
    <property type="molecule type" value="Genomic_DNA"/>
</dbReference>
<dbReference type="AlphaFoldDB" id="A0A540VCZ5"/>
<dbReference type="InterPro" id="IPR051534">
    <property type="entry name" value="CBASS_pafABC_assoc_protein"/>
</dbReference>
<comment type="caution">
    <text evidence="3">The sequence shown here is derived from an EMBL/GenBank/DDBJ whole genome shotgun (WGS) entry which is preliminary data.</text>
</comment>
<feature type="domain" description="WCX" evidence="2">
    <location>
        <begin position="240"/>
        <end position="318"/>
    </location>
</feature>
<proteinExistence type="predicted"/>
<dbReference type="Pfam" id="PF25583">
    <property type="entry name" value="WCX"/>
    <property type="match status" value="1"/>
</dbReference>
<dbReference type="Proteomes" id="UP000317371">
    <property type="component" value="Unassembled WGS sequence"/>
</dbReference>
<dbReference type="OrthoDB" id="9815009at2"/>
<feature type="domain" description="WYL" evidence="1">
    <location>
        <begin position="141"/>
        <end position="210"/>
    </location>
</feature>
<dbReference type="PROSITE" id="PS52050">
    <property type="entry name" value="WYL"/>
    <property type="match status" value="1"/>
</dbReference>
<dbReference type="InParanoid" id="A0A540VCZ5"/>
<evidence type="ECO:0000259" key="2">
    <source>
        <dbReference type="Pfam" id="PF25583"/>
    </source>
</evidence>
<accession>A0A540VCZ5</accession>
<dbReference type="Gene3D" id="1.10.10.10">
    <property type="entry name" value="Winged helix-like DNA-binding domain superfamily/Winged helix DNA-binding domain"/>
    <property type="match status" value="1"/>
</dbReference>
<dbReference type="PANTHER" id="PTHR34580">
    <property type="match status" value="1"/>
</dbReference>
<evidence type="ECO:0000259" key="1">
    <source>
        <dbReference type="Pfam" id="PF13280"/>
    </source>
</evidence>
<dbReference type="Pfam" id="PF13280">
    <property type="entry name" value="WYL"/>
    <property type="match status" value="1"/>
</dbReference>
<evidence type="ECO:0000313" key="3">
    <source>
        <dbReference type="EMBL" id="TQE94659.1"/>
    </source>
</evidence>
<reference evidence="3 4" key="1">
    <citation type="submission" date="2019-06" db="EMBL/GenBank/DDBJ databases">
        <title>Genome sequence of Litorilinea aerophila BAA-2444.</title>
        <authorList>
            <person name="Maclea K.S."/>
            <person name="Maurais E.G."/>
            <person name="Iannazzi L.C."/>
        </authorList>
    </citation>
    <scope>NUCLEOTIDE SEQUENCE [LARGE SCALE GENOMIC DNA]</scope>
    <source>
        <strain evidence="3 4">ATCC BAA-2444</strain>
    </source>
</reference>
<name>A0A540VCZ5_9CHLR</name>
<sequence>MSRATNKAARLGEIEALLCAHPEGLRPAEIARRLKVHRSTITRYLPDLPGHIYLEDDGRWKIDLNSYLVNVRFNLHEAMALHLAARLLATRTDKHNPHAAAALRKLASSLSRLAPRIQEHLNRSADVMDQESQRHDPRFLEVLETLTLSWAQERRVHLWYRGPDGRVREFDFAPYFIEPYAVGQTIHVLGVHGARDHPITFKVERILRIEKTQTPYRIPPDFDPRDLLRDAWGIWYAEREPVTVQLKFHPRVVQRVKETRWHRSEQVQELPDGYLIWQAEIAEPQEMLPWIRGWGADCEVLAPETLREALVGEAKAMAEQYGWNVSAQSAAGGTNTSSTLADFFTE</sequence>
<dbReference type="InterPro" id="IPR057727">
    <property type="entry name" value="WCX_dom"/>
</dbReference>
<evidence type="ECO:0000313" key="4">
    <source>
        <dbReference type="Proteomes" id="UP000317371"/>
    </source>
</evidence>
<dbReference type="InterPro" id="IPR036388">
    <property type="entry name" value="WH-like_DNA-bd_sf"/>
</dbReference>